<evidence type="ECO:0000256" key="7">
    <source>
        <dbReference type="ARBA" id="ARBA00022989"/>
    </source>
</evidence>
<evidence type="ECO:0000256" key="4">
    <source>
        <dbReference type="ARBA" id="ARBA00022692"/>
    </source>
</evidence>
<proteinExistence type="inferred from homology"/>
<comment type="caution">
    <text evidence="11">The sequence shown here is derived from an EMBL/GenBank/DDBJ whole genome shotgun (WGS) entry which is preliminary data.</text>
</comment>
<dbReference type="PANTHER" id="PTHR10485:SF0">
    <property type="entry name" value="AT05822P-RELATED"/>
    <property type="match status" value="1"/>
</dbReference>
<keyword evidence="6" id="KW-0653">Protein transport</keyword>
<dbReference type="Proteomes" id="UP000193719">
    <property type="component" value="Unassembled WGS sequence"/>
</dbReference>
<dbReference type="OrthoDB" id="2261329at2759"/>
<accession>A0A1Y1VF41</accession>
<evidence type="ECO:0000313" key="11">
    <source>
        <dbReference type="EMBL" id="ORX54714.1"/>
    </source>
</evidence>
<evidence type="ECO:0000256" key="3">
    <source>
        <dbReference type="ARBA" id="ARBA00022448"/>
    </source>
</evidence>
<reference evidence="11 12" key="1">
    <citation type="submission" date="2016-08" db="EMBL/GenBank/DDBJ databases">
        <title>Genomes of anaerobic fungi encode conserved fungal cellulosomes for biomass hydrolysis.</title>
        <authorList>
            <consortium name="DOE Joint Genome Institute"/>
            <person name="Haitjema C.H."/>
            <person name="Gilmore S.P."/>
            <person name="Henske J.K."/>
            <person name="Solomon K.V."/>
            <person name="De Groot R."/>
            <person name="Kuo A."/>
            <person name="Mondo S.J."/>
            <person name="Salamov A.A."/>
            <person name="Labutti K."/>
            <person name="Zhao Z."/>
            <person name="Chiniquy J."/>
            <person name="Barry K."/>
            <person name="Brewer H.M."/>
            <person name="Purvine S.O."/>
            <person name="Wright A.T."/>
            <person name="Boxma B."/>
            <person name="Van Alen T."/>
            <person name="Hackstein J.H."/>
            <person name="Baker S.E."/>
            <person name="Grigoriev I.V."/>
            <person name="O'Malley M.A."/>
        </authorList>
    </citation>
    <scope>NUCLEOTIDE SEQUENCE [LARGE SCALE GENOMIC DNA]</scope>
    <source>
        <strain evidence="12">finn</strain>
    </source>
</reference>
<evidence type="ECO:0000256" key="10">
    <source>
        <dbReference type="ARBA" id="ARBA00023136"/>
    </source>
</evidence>
<evidence type="ECO:0000256" key="6">
    <source>
        <dbReference type="ARBA" id="ARBA00022927"/>
    </source>
</evidence>
<dbReference type="STRING" id="1754191.A0A1Y1VF41"/>
<evidence type="ECO:0000256" key="5">
    <source>
        <dbReference type="ARBA" id="ARBA00022792"/>
    </source>
</evidence>
<dbReference type="GO" id="GO:0030150">
    <property type="term" value="P:protein import into mitochondrial matrix"/>
    <property type="evidence" value="ECO:0007669"/>
    <property type="project" value="EnsemblFungi"/>
</dbReference>
<evidence type="ECO:0000256" key="8">
    <source>
        <dbReference type="ARBA" id="ARBA00023010"/>
    </source>
</evidence>
<name>A0A1Y1VF41_9FUNG</name>
<dbReference type="GO" id="GO:0008320">
    <property type="term" value="F:protein transmembrane transporter activity"/>
    <property type="evidence" value="ECO:0007669"/>
    <property type="project" value="EnsemblFungi"/>
</dbReference>
<comment type="similarity">
    <text evidence="2">Belongs to the Tim17/Tim22/Tim23 family.</text>
</comment>
<evidence type="ECO:0000256" key="2">
    <source>
        <dbReference type="ARBA" id="ARBA00008444"/>
    </source>
</evidence>
<evidence type="ECO:0000256" key="1">
    <source>
        <dbReference type="ARBA" id="ARBA00004448"/>
    </source>
</evidence>
<evidence type="ECO:0000313" key="12">
    <source>
        <dbReference type="Proteomes" id="UP000193719"/>
    </source>
</evidence>
<reference evidence="11 12" key="2">
    <citation type="submission" date="2016-08" db="EMBL/GenBank/DDBJ databases">
        <title>Pervasive Adenine N6-methylation of Active Genes in Fungi.</title>
        <authorList>
            <consortium name="DOE Joint Genome Institute"/>
            <person name="Mondo S.J."/>
            <person name="Dannebaum R.O."/>
            <person name="Kuo R.C."/>
            <person name="Labutti K."/>
            <person name="Haridas S."/>
            <person name="Kuo A."/>
            <person name="Salamov A."/>
            <person name="Ahrendt S.R."/>
            <person name="Lipzen A."/>
            <person name="Sullivan W."/>
            <person name="Andreopoulos W.B."/>
            <person name="Clum A."/>
            <person name="Lindquist E."/>
            <person name="Daum C."/>
            <person name="Ramamoorthy G.K."/>
            <person name="Gryganskyi A."/>
            <person name="Culley D."/>
            <person name="Magnuson J.K."/>
            <person name="James T.Y."/>
            <person name="O'Malley M.A."/>
            <person name="Stajich J.E."/>
            <person name="Spatafora J.W."/>
            <person name="Visel A."/>
            <person name="Grigoriev I.V."/>
        </authorList>
    </citation>
    <scope>NUCLEOTIDE SEQUENCE [LARGE SCALE GENOMIC DNA]</scope>
    <source>
        <strain evidence="12">finn</strain>
    </source>
</reference>
<keyword evidence="9" id="KW-0496">Mitochondrion</keyword>
<dbReference type="Pfam" id="PF02466">
    <property type="entry name" value="Tim17"/>
    <property type="match status" value="1"/>
</dbReference>
<dbReference type="PANTHER" id="PTHR10485">
    <property type="entry name" value="MITOCHONDRIAL IMPORT INNER MEMBRANE TRANSLOCASE SUBUNIT TIM-17"/>
    <property type="match status" value="1"/>
</dbReference>
<keyword evidence="3" id="KW-0813">Transport</keyword>
<dbReference type="GO" id="GO:0005744">
    <property type="term" value="C:TIM23 mitochondrial import inner membrane translocase complex"/>
    <property type="evidence" value="ECO:0007669"/>
    <property type="project" value="EnsemblFungi"/>
</dbReference>
<keyword evidence="5" id="KW-0999">Mitochondrion inner membrane</keyword>
<gene>
    <name evidence="11" type="ORF">BCR36DRAFT_581600</name>
</gene>
<evidence type="ECO:0000256" key="9">
    <source>
        <dbReference type="ARBA" id="ARBA00023128"/>
    </source>
</evidence>
<sequence length="153" mass="15877">MKDPTKEPCPYRIINDCGSSFAMGAIGGGIFNAFKGFRNSPRGQKFSGMTTAIKTKAPISAGNFAVWGGLFAGVDCTLSNIRGKEDSWNSIWSGAITGGLLAMRSGPTTACASAVMGGVLLAVIEGVGHAINNANSSMYKPQPATIPEENKTN</sequence>
<keyword evidence="4" id="KW-0812">Transmembrane</keyword>
<organism evidence="11 12">
    <name type="scientific">Piromyces finnis</name>
    <dbReference type="NCBI Taxonomy" id="1754191"/>
    <lineage>
        <taxon>Eukaryota</taxon>
        <taxon>Fungi</taxon>
        <taxon>Fungi incertae sedis</taxon>
        <taxon>Chytridiomycota</taxon>
        <taxon>Chytridiomycota incertae sedis</taxon>
        <taxon>Neocallimastigomycetes</taxon>
        <taxon>Neocallimastigales</taxon>
        <taxon>Neocallimastigaceae</taxon>
        <taxon>Piromyces</taxon>
    </lineage>
</organism>
<dbReference type="EMBL" id="MCFH01000010">
    <property type="protein sequence ID" value="ORX54714.1"/>
    <property type="molecule type" value="Genomic_DNA"/>
</dbReference>
<comment type="subcellular location">
    <subcellularLocation>
        <location evidence="1">Mitochondrion inner membrane</location>
        <topology evidence="1">Multi-pass membrane protein</topology>
    </subcellularLocation>
</comment>
<dbReference type="AlphaFoldDB" id="A0A1Y1VF41"/>
<keyword evidence="7" id="KW-1133">Transmembrane helix</keyword>
<protein>
    <submittedName>
        <fullName evidence="11">Mitochondrial import inner membrane translocase, subunit Tim17/22</fullName>
    </submittedName>
</protein>
<keyword evidence="10" id="KW-0472">Membrane</keyword>
<keyword evidence="12" id="KW-1185">Reference proteome</keyword>
<keyword evidence="8" id="KW-0811">Translocation</keyword>